<feature type="compositionally biased region" description="Acidic residues" evidence="3">
    <location>
        <begin position="558"/>
        <end position="568"/>
    </location>
</feature>
<evidence type="ECO:0000313" key="6">
    <source>
        <dbReference type="EMBL" id="KUF93767.1"/>
    </source>
</evidence>
<evidence type="ECO:0000259" key="5">
    <source>
        <dbReference type="Pfam" id="PF00246"/>
    </source>
</evidence>
<dbReference type="PANTHER" id="PTHR11705">
    <property type="entry name" value="PROTEASE FAMILY M14 CARBOXYPEPTIDASE A,B"/>
    <property type="match status" value="1"/>
</dbReference>
<evidence type="ECO:0000256" key="1">
    <source>
        <dbReference type="ARBA" id="ARBA00001947"/>
    </source>
</evidence>
<reference evidence="6 7" key="1">
    <citation type="submission" date="2015-11" db="EMBL/GenBank/DDBJ databases">
        <title>Genomes and virulence difference between two physiological races of Phytophthora nicotianae.</title>
        <authorList>
            <person name="Liu H."/>
            <person name="Ma X."/>
            <person name="Yu H."/>
            <person name="Fang D."/>
            <person name="Li Y."/>
            <person name="Wang X."/>
            <person name="Wang W."/>
            <person name="Dong Y."/>
            <person name="Xiao B."/>
        </authorList>
    </citation>
    <scope>NUCLEOTIDE SEQUENCE [LARGE SCALE GENOMIC DNA]</scope>
    <source>
        <strain evidence="7">race 1</strain>
    </source>
</reference>
<gene>
    <name evidence="6" type="ORF">AM588_10008605</name>
</gene>
<keyword evidence="4" id="KW-0812">Transmembrane</keyword>
<keyword evidence="4" id="KW-1133">Transmembrane helix</keyword>
<dbReference type="SUPFAM" id="SSF53187">
    <property type="entry name" value="Zn-dependent exopeptidases"/>
    <property type="match status" value="1"/>
</dbReference>
<feature type="transmembrane region" description="Helical" evidence="4">
    <location>
        <begin position="498"/>
        <end position="519"/>
    </location>
</feature>
<feature type="domain" description="Peptidase M14" evidence="5">
    <location>
        <begin position="117"/>
        <end position="179"/>
    </location>
</feature>
<comment type="caution">
    <text evidence="6">The sequence shown here is derived from an EMBL/GenBank/DDBJ whole genome shotgun (WGS) entry which is preliminary data.</text>
</comment>
<dbReference type="Proteomes" id="UP000054636">
    <property type="component" value="Unassembled WGS sequence"/>
</dbReference>
<feature type="domain" description="Peptidase M14" evidence="5">
    <location>
        <begin position="184"/>
        <end position="289"/>
    </location>
</feature>
<dbReference type="GO" id="GO:0005615">
    <property type="term" value="C:extracellular space"/>
    <property type="evidence" value="ECO:0007669"/>
    <property type="project" value="TreeGrafter"/>
</dbReference>
<evidence type="ECO:0000313" key="7">
    <source>
        <dbReference type="Proteomes" id="UP000054636"/>
    </source>
</evidence>
<dbReference type="PANTHER" id="PTHR11705:SF119">
    <property type="entry name" value="OS02G0119300 PROTEIN"/>
    <property type="match status" value="1"/>
</dbReference>
<dbReference type="Gene3D" id="3.40.630.10">
    <property type="entry name" value="Zn peptidases"/>
    <property type="match status" value="2"/>
</dbReference>
<name>A0A0W8DBK9_PHYNI</name>
<keyword evidence="4" id="KW-0472">Membrane</keyword>
<feature type="compositionally biased region" description="Low complexity" evidence="3">
    <location>
        <begin position="592"/>
        <end position="601"/>
    </location>
</feature>
<organism evidence="6 7">
    <name type="scientific">Phytophthora nicotianae</name>
    <name type="common">Potato buckeye rot agent</name>
    <name type="synonym">Phytophthora parasitica</name>
    <dbReference type="NCBI Taxonomy" id="4792"/>
    <lineage>
        <taxon>Eukaryota</taxon>
        <taxon>Sar</taxon>
        <taxon>Stramenopiles</taxon>
        <taxon>Oomycota</taxon>
        <taxon>Peronosporomycetes</taxon>
        <taxon>Peronosporales</taxon>
        <taxon>Peronosporaceae</taxon>
        <taxon>Phytophthora</taxon>
    </lineage>
</organism>
<comment type="similarity">
    <text evidence="2">Belongs to the peptidase M14 family.</text>
</comment>
<dbReference type="GO" id="GO:0006508">
    <property type="term" value="P:proteolysis"/>
    <property type="evidence" value="ECO:0007669"/>
    <property type="project" value="InterPro"/>
</dbReference>
<proteinExistence type="inferred from homology"/>
<feature type="region of interest" description="Disordered" evidence="3">
    <location>
        <begin position="526"/>
        <end position="601"/>
    </location>
</feature>
<dbReference type="GO" id="GO:0016301">
    <property type="term" value="F:kinase activity"/>
    <property type="evidence" value="ECO:0007669"/>
    <property type="project" value="UniProtKB-KW"/>
</dbReference>
<feature type="compositionally biased region" description="Basic and acidic residues" evidence="3">
    <location>
        <begin position="569"/>
        <end position="584"/>
    </location>
</feature>
<dbReference type="InterPro" id="IPR000834">
    <property type="entry name" value="Peptidase_M14"/>
</dbReference>
<accession>A0A0W8DBK9</accession>
<evidence type="ECO:0000256" key="3">
    <source>
        <dbReference type="SAM" id="MobiDB-lite"/>
    </source>
</evidence>
<keyword evidence="6" id="KW-0418">Kinase</keyword>
<dbReference type="Pfam" id="PF00246">
    <property type="entry name" value="Peptidase_M14"/>
    <property type="match status" value="2"/>
</dbReference>
<evidence type="ECO:0000256" key="4">
    <source>
        <dbReference type="SAM" id="Phobius"/>
    </source>
</evidence>
<dbReference type="GO" id="GO:0008270">
    <property type="term" value="F:zinc ion binding"/>
    <property type="evidence" value="ECO:0007669"/>
    <property type="project" value="InterPro"/>
</dbReference>
<protein>
    <submittedName>
        <fullName evidence="6">Serine/threonine-protein kinase nek3</fullName>
    </submittedName>
</protein>
<dbReference type="EMBL" id="LNFP01000357">
    <property type="protein sequence ID" value="KUF93767.1"/>
    <property type="molecule type" value="Genomic_DNA"/>
</dbReference>
<comment type="cofactor">
    <cofactor evidence="1">
        <name>Zn(2+)</name>
        <dbReference type="ChEBI" id="CHEBI:29105"/>
    </cofactor>
</comment>
<evidence type="ECO:0000256" key="2">
    <source>
        <dbReference type="ARBA" id="ARBA00005988"/>
    </source>
</evidence>
<feature type="compositionally biased region" description="Basic residues" evidence="3">
    <location>
        <begin position="526"/>
        <end position="541"/>
    </location>
</feature>
<dbReference type="AlphaFoldDB" id="A0A0W8DBK9"/>
<sequence>MAIKSPQAAASNEILLGSSSAVAVKLPCIKDVADSFHDVEFVWHDDWLRWYVDGVMLLEEFKLQEREDGHGIIELSVEEDTLSVDRVELSSANASDPYSFSPRLGSVRGSLSVVEVDAFIDEVAGNFPLITRVEDLGRSVEGRPLRALCLGACDPPEGKMVPQALFTGMHHAREPISMMVQRNTSDFSVALNYHSYGKYFNLPFACQVEGQPIEPNNSVFVALAREMAHFNGFNYGQSWKDSNLYTVNGETSDWMWQVHGIFAMSPEVGPSFQVASVPGFWPSPADVPQLSSELHYSNLYLASMAGPVYSLEVKSVQLGAIDDGGSTLSFVSVEVEVSNSGLRPGTAELLGSVFVNGTSASDPVHLELKAEPLGSGSLAQSHTVMIPYSIDDFHQSMRDIKDLYLIVRDTLSCHLFRVEYADEGVDILHTSPICPDIKDVAFLESVHTRDAGAVISGIEPSEVPTLTTAANASGSSANADVTSKQQSSISSILPSVSWSGPVAMAALAGLVLLIVVMLFRRRRSSKKTRAKSASGTHKKRSNVQYSRIDANSPVKDNYDDEIDLVDAECGERGSSDDEDVVPRDRPRRTPRTQRSSSEEVV</sequence>
<keyword evidence="6" id="KW-0808">Transferase</keyword>
<dbReference type="GO" id="GO:0004181">
    <property type="term" value="F:metallocarboxypeptidase activity"/>
    <property type="evidence" value="ECO:0007669"/>
    <property type="project" value="InterPro"/>
</dbReference>